<proteinExistence type="predicted"/>
<dbReference type="SUPFAM" id="SSF52540">
    <property type="entry name" value="P-loop containing nucleoside triphosphate hydrolases"/>
    <property type="match status" value="1"/>
</dbReference>
<evidence type="ECO:0000256" key="5">
    <source>
        <dbReference type="ARBA" id="ARBA00022763"/>
    </source>
</evidence>
<sequence>LRRCIEVKSAEENNLKNIDVKFPLGVFSCVTGVSGSGKSTLVSQILLRAMRRRLYDSREKPGRHRT</sequence>
<comment type="caution">
    <text evidence="11">The sequence shown here is derived from an EMBL/GenBank/DDBJ whole genome shotgun (WGS) entry which is preliminary data.</text>
</comment>
<keyword evidence="4" id="KW-0547">Nucleotide-binding</keyword>
<dbReference type="PANTHER" id="PTHR43152:SF3">
    <property type="entry name" value="UVRABC SYSTEM PROTEIN A"/>
    <property type="match status" value="1"/>
</dbReference>
<evidence type="ECO:0000256" key="1">
    <source>
        <dbReference type="ARBA" id="ARBA00004496"/>
    </source>
</evidence>
<dbReference type="GO" id="GO:0006281">
    <property type="term" value="P:DNA repair"/>
    <property type="evidence" value="ECO:0007669"/>
    <property type="project" value="UniProtKB-KW"/>
</dbReference>
<keyword evidence="7" id="KW-0067">ATP-binding</keyword>
<dbReference type="Gene3D" id="3.40.50.300">
    <property type="entry name" value="P-loop containing nucleotide triphosphate hydrolases"/>
    <property type="match status" value="1"/>
</dbReference>
<keyword evidence="5" id="KW-0227">DNA damage</keyword>
<feature type="non-terminal residue" evidence="11">
    <location>
        <position position="66"/>
    </location>
</feature>
<keyword evidence="6" id="KW-0228">DNA excision</keyword>
<evidence type="ECO:0000256" key="4">
    <source>
        <dbReference type="ARBA" id="ARBA00022741"/>
    </source>
</evidence>
<evidence type="ECO:0008006" key="12">
    <source>
        <dbReference type="Google" id="ProtNLM"/>
    </source>
</evidence>
<keyword evidence="10" id="KW-0234">DNA repair</keyword>
<reference evidence="11" key="1">
    <citation type="journal article" date="2014" name="Front. Microbiol.">
        <title>High frequency of phylogenetically diverse reductive dehalogenase-homologous genes in deep subseafloor sedimentary metagenomes.</title>
        <authorList>
            <person name="Kawai M."/>
            <person name="Futagami T."/>
            <person name="Toyoda A."/>
            <person name="Takaki Y."/>
            <person name="Nishi S."/>
            <person name="Hori S."/>
            <person name="Arai W."/>
            <person name="Tsubouchi T."/>
            <person name="Morono Y."/>
            <person name="Uchiyama I."/>
            <person name="Ito T."/>
            <person name="Fujiyama A."/>
            <person name="Inagaki F."/>
            <person name="Takami H."/>
        </authorList>
    </citation>
    <scope>NUCLEOTIDE SEQUENCE</scope>
    <source>
        <strain evidence="11">Expedition CK06-06</strain>
    </source>
</reference>
<keyword evidence="9" id="KW-0238">DNA-binding</keyword>
<dbReference type="EMBL" id="BARU01048723">
    <property type="protein sequence ID" value="GAH98669.1"/>
    <property type="molecule type" value="Genomic_DNA"/>
</dbReference>
<dbReference type="GO" id="GO:0005737">
    <property type="term" value="C:cytoplasm"/>
    <property type="evidence" value="ECO:0007669"/>
    <property type="project" value="UniProtKB-SubCell"/>
</dbReference>
<dbReference type="GO" id="GO:0005524">
    <property type="term" value="F:ATP binding"/>
    <property type="evidence" value="ECO:0007669"/>
    <property type="project" value="UniProtKB-KW"/>
</dbReference>
<gene>
    <name evidence="11" type="ORF">S03H2_72233</name>
</gene>
<comment type="subcellular location">
    <subcellularLocation>
        <location evidence="1">Cytoplasm</location>
    </subcellularLocation>
</comment>
<keyword evidence="3" id="KW-0677">Repeat</keyword>
<dbReference type="GO" id="GO:0003677">
    <property type="term" value="F:DNA binding"/>
    <property type="evidence" value="ECO:0007669"/>
    <property type="project" value="UniProtKB-KW"/>
</dbReference>
<evidence type="ECO:0000256" key="8">
    <source>
        <dbReference type="ARBA" id="ARBA00022881"/>
    </source>
</evidence>
<keyword evidence="2" id="KW-0963">Cytoplasm</keyword>
<dbReference type="GO" id="GO:0004518">
    <property type="term" value="F:nuclease activity"/>
    <property type="evidence" value="ECO:0007669"/>
    <property type="project" value="UniProtKB-KW"/>
</dbReference>
<evidence type="ECO:0000256" key="7">
    <source>
        <dbReference type="ARBA" id="ARBA00022840"/>
    </source>
</evidence>
<evidence type="ECO:0000256" key="2">
    <source>
        <dbReference type="ARBA" id="ARBA00022490"/>
    </source>
</evidence>
<evidence type="ECO:0000256" key="10">
    <source>
        <dbReference type="ARBA" id="ARBA00023204"/>
    </source>
</evidence>
<dbReference type="InterPro" id="IPR027417">
    <property type="entry name" value="P-loop_NTPase"/>
</dbReference>
<keyword evidence="8" id="KW-0267">Excision nuclease</keyword>
<evidence type="ECO:0000256" key="3">
    <source>
        <dbReference type="ARBA" id="ARBA00022737"/>
    </source>
</evidence>
<evidence type="ECO:0000256" key="6">
    <source>
        <dbReference type="ARBA" id="ARBA00022769"/>
    </source>
</evidence>
<organism evidence="11">
    <name type="scientific">marine sediment metagenome</name>
    <dbReference type="NCBI Taxonomy" id="412755"/>
    <lineage>
        <taxon>unclassified sequences</taxon>
        <taxon>metagenomes</taxon>
        <taxon>ecological metagenomes</taxon>
    </lineage>
</organism>
<dbReference type="PANTHER" id="PTHR43152">
    <property type="entry name" value="UVRABC SYSTEM PROTEIN A"/>
    <property type="match status" value="1"/>
</dbReference>
<accession>X1L8C4</accession>
<evidence type="ECO:0000256" key="9">
    <source>
        <dbReference type="ARBA" id="ARBA00023125"/>
    </source>
</evidence>
<feature type="non-terminal residue" evidence="11">
    <location>
        <position position="1"/>
    </location>
</feature>
<evidence type="ECO:0000313" key="11">
    <source>
        <dbReference type="EMBL" id="GAH98669.1"/>
    </source>
</evidence>
<name>X1L8C4_9ZZZZ</name>
<protein>
    <recommendedName>
        <fullName evidence="12">UvrA interaction domain-containing protein</fullName>
    </recommendedName>
</protein>
<dbReference type="AlphaFoldDB" id="X1L8C4"/>